<proteinExistence type="predicted"/>
<reference evidence="1 2" key="1">
    <citation type="submission" date="2022-01" db="EMBL/GenBank/DDBJ databases">
        <authorList>
            <person name="Xiong W."/>
            <person name="Schranz E."/>
        </authorList>
    </citation>
    <scope>NUCLEOTIDE SEQUENCE [LARGE SCALE GENOMIC DNA]</scope>
</reference>
<dbReference type="EMBL" id="CAKMRJ010005745">
    <property type="protein sequence ID" value="CAH1453566.1"/>
    <property type="molecule type" value="Genomic_DNA"/>
</dbReference>
<evidence type="ECO:0000313" key="1">
    <source>
        <dbReference type="EMBL" id="CAH1453566.1"/>
    </source>
</evidence>
<protein>
    <submittedName>
        <fullName evidence="1">Uncharacterized protein</fullName>
    </submittedName>
</protein>
<keyword evidence="2" id="KW-1185">Reference proteome</keyword>
<comment type="caution">
    <text evidence="1">The sequence shown here is derived from an EMBL/GenBank/DDBJ whole genome shotgun (WGS) entry which is preliminary data.</text>
</comment>
<evidence type="ECO:0000313" key="2">
    <source>
        <dbReference type="Proteomes" id="UP001157418"/>
    </source>
</evidence>
<gene>
    <name evidence="1" type="ORF">LVIROSA_LOCUS38805</name>
</gene>
<sequence length="86" mass="9858">MTAKPRIPVPQHEPTSSPNSFVLRLLAKDISLSLSHPSQSLTFSSLSSTTTETSTYPWMYCIKHWNLSPMLIILAFWKYFLQKLDT</sequence>
<accession>A0AAU9PT57</accession>
<organism evidence="1 2">
    <name type="scientific">Lactuca virosa</name>
    <dbReference type="NCBI Taxonomy" id="75947"/>
    <lineage>
        <taxon>Eukaryota</taxon>
        <taxon>Viridiplantae</taxon>
        <taxon>Streptophyta</taxon>
        <taxon>Embryophyta</taxon>
        <taxon>Tracheophyta</taxon>
        <taxon>Spermatophyta</taxon>
        <taxon>Magnoliopsida</taxon>
        <taxon>eudicotyledons</taxon>
        <taxon>Gunneridae</taxon>
        <taxon>Pentapetalae</taxon>
        <taxon>asterids</taxon>
        <taxon>campanulids</taxon>
        <taxon>Asterales</taxon>
        <taxon>Asteraceae</taxon>
        <taxon>Cichorioideae</taxon>
        <taxon>Cichorieae</taxon>
        <taxon>Lactucinae</taxon>
        <taxon>Lactuca</taxon>
    </lineage>
</organism>
<dbReference type="Proteomes" id="UP001157418">
    <property type="component" value="Unassembled WGS sequence"/>
</dbReference>
<name>A0AAU9PT57_9ASTR</name>
<dbReference type="AlphaFoldDB" id="A0AAU9PT57"/>